<evidence type="ECO:0000313" key="3">
    <source>
        <dbReference type="Proteomes" id="UP000095038"/>
    </source>
</evidence>
<feature type="transmembrane region" description="Helical" evidence="1">
    <location>
        <begin position="493"/>
        <end position="513"/>
    </location>
</feature>
<feature type="transmembrane region" description="Helical" evidence="1">
    <location>
        <begin position="466"/>
        <end position="486"/>
    </location>
</feature>
<dbReference type="Proteomes" id="UP000095038">
    <property type="component" value="Unassembled WGS sequence"/>
</dbReference>
<evidence type="ECO:0000313" key="2">
    <source>
        <dbReference type="EMBL" id="ODV58814.1"/>
    </source>
</evidence>
<keyword evidence="1" id="KW-1133">Transmembrane helix</keyword>
<sequence>MIISSITTSENRIHYPTPYLCLRSRLTHSIINFKSLLLIFLLINLQLYHLLFSNLLFISTNNGGNAIDIANSDDEFIDILYYSVKSSFINGLNESSLLIDTYLDSSITIYNSINESISILNKTSYINSTYNLSSVINKYIDQFIDYLDENDLNTFDNSSIVLFNSSNLDSINNYNSSIFSDLVSQSSALNQSLTTVKTSMISFDNSITNLMKNLLNNDEGLISFGDLLTSSKSDYLNSANTNIDILLENQVLLFDNLYNDLTNTTFKILNDLGDCFNNSLNNNINEQVNDSFQDYRNNIFNRIEFNIFNTNYIKLNYIKKNLHIPLFLNKLNSSFIDVFDSYQNNLTTILSSKDVEITNNVDKIDKIKSKFKIKFIVFYTLIIFLMILFIIIDLVYQWFKFRFEQNNANQIINIYSDITNDNKMKIDSLVPIFFIINPETDFVLKRLIKIIEILPYGKFESFQRKFFGYKLNLILIYANWLINYFIGISSNFLKLNFVLIILLINFSCLNHLVKYSKSLSFNNANNNYNQNELIEININFIDEVTLSIHKQINENEIISIDSKLTGLLVSNFNLTFGNIKDNLNYLINTIINNNKITYSINYQLLELFENFKSNLAAVLIILLSMILAYLFGSILFAVSRIKLKPSYWKSKNVNNEENAENIEENNKRGLDFDE</sequence>
<reference evidence="3" key="1">
    <citation type="submission" date="2016-05" db="EMBL/GenBank/DDBJ databases">
        <title>Comparative genomics of biotechnologically important yeasts.</title>
        <authorList>
            <consortium name="DOE Joint Genome Institute"/>
            <person name="Riley R."/>
            <person name="Haridas S."/>
            <person name="Wolfe K.H."/>
            <person name="Lopes M.R."/>
            <person name="Hittinger C.T."/>
            <person name="Goker M."/>
            <person name="Salamov A."/>
            <person name="Wisecaver J."/>
            <person name="Long T.M."/>
            <person name="Aerts A.L."/>
            <person name="Barry K."/>
            <person name="Choi C."/>
            <person name="Clum A."/>
            <person name="Coughlan A.Y."/>
            <person name="Deshpande S."/>
            <person name="Douglass A.P."/>
            <person name="Hanson S.J."/>
            <person name="Klenk H.-P."/>
            <person name="Labutti K."/>
            <person name="Lapidus A."/>
            <person name="Lindquist E."/>
            <person name="Lipzen A."/>
            <person name="Meier-Kolthoff J.P."/>
            <person name="Ohm R.A."/>
            <person name="Otillar R.P."/>
            <person name="Pangilinan J."/>
            <person name="Peng Y."/>
            <person name="Rokas A."/>
            <person name="Rosa C.A."/>
            <person name="Scheuner C."/>
            <person name="Sibirny A.A."/>
            <person name="Slot J.C."/>
            <person name="Stielow J.B."/>
            <person name="Sun H."/>
            <person name="Kurtzman C.P."/>
            <person name="Blackwell M."/>
            <person name="Grigoriev I.V."/>
            <person name="Jeffries T.W."/>
        </authorList>
    </citation>
    <scope>NUCLEOTIDE SEQUENCE [LARGE SCALE GENOMIC DNA]</scope>
    <source>
        <strain evidence="3">DSM 1968</strain>
    </source>
</reference>
<feature type="transmembrane region" description="Helical" evidence="1">
    <location>
        <begin position="376"/>
        <end position="399"/>
    </location>
</feature>
<dbReference type="AlphaFoldDB" id="A0A1D2VAU1"/>
<accession>A0A1D2VAU1</accession>
<evidence type="ECO:0008006" key="4">
    <source>
        <dbReference type="Google" id="ProtNLM"/>
    </source>
</evidence>
<protein>
    <recommendedName>
        <fullName evidence="4">Plasma membrane fusion protein PRM1</fullName>
    </recommendedName>
</protein>
<dbReference type="InParanoid" id="A0A1D2VAU1"/>
<keyword evidence="3" id="KW-1185">Reference proteome</keyword>
<dbReference type="RefSeq" id="XP_020045121.1">
    <property type="nucleotide sequence ID" value="XM_020194980.1"/>
</dbReference>
<dbReference type="EMBL" id="KV454489">
    <property type="protein sequence ID" value="ODV58814.1"/>
    <property type="molecule type" value="Genomic_DNA"/>
</dbReference>
<gene>
    <name evidence="2" type="ORF">ASCRUDRAFT_87934</name>
</gene>
<proteinExistence type="predicted"/>
<dbReference type="GeneID" id="30968616"/>
<organism evidence="2 3">
    <name type="scientific">Ascoidea rubescens DSM 1968</name>
    <dbReference type="NCBI Taxonomy" id="1344418"/>
    <lineage>
        <taxon>Eukaryota</taxon>
        <taxon>Fungi</taxon>
        <taxon>Dikarya</taxon>
        <taxon>Ascomycota</taxon>
        <taxon>Saccharomycotina</taxon>
        <taxon>Saccharomycetes</taxon>
        <taxon>Ascoideaceae</taxon>
        <taxon>Ascoidea</taxon>
    </lineage>
</organism>
<keyword evidence="1" id="KW-0812">Transmembrane</keyword>
<evidence type="ECO:0000256" key="1">
    <source>
        <dbReference type="SAM" id="Phobius"/>
    </source>
</evidence>
<name>A0A1D2VAU1_9ASCO</name>
<keyword evidence="1" id="KW-0472">Membrane</keyword>
<feature type="transmembrane region" description="Helical" evidence="1">
    <location>
        <begin position="615"/>
        <end position="638"/>
    </location>
</feature>
<feature type="transmembrane region" description="Helical" evidence="1">
    <location>
        <begin position="36"/>
        <end position="57"/>
    </location>
</feature>